<feature type="compositionally biased region" description="Basic and acidic residues" evidence="24">
    <location>
        <begin position="283"/>
        <end position="297"/>
    </location>
</feature>
<evidence type="ECO:0000256" key="15">
    <source>
        <dbReference type="ARBA" id="ARBA00041341"/>
    </source>
</evidence>
<evidence type="ECO:0000256" key="20">
    <source>
        <dbReference type="ARBA" id="ARBA00045587"/>
    </source>
</evidence>
<evidence type="ECO:0000256" key="5">
    <source>
        <dbReference type="ARBA" id="ARBA00022692"/>
    </source>
</evidence>
<evidence type="ECO:0000256" key="11">
    <source>
        <dbReference type="ARBA" id="ARBA00023157"/>
    </source>
</evidence>
<gene>
    <name evidence="26" type="ORF">QTP70_014209</name>
</gene>
<keyword evidence="27" id="KW-1185">Reference proteome</keyword>
<evidence type="ECO:0000256" key="13">
    <source>
        <dbReference type="ARBA" id="ARBA00039111"/>
    </source>
</evidence>
<keyword evidence="6" id="KW-0735">Signal-anchor</keyword>
<name>A0AAE0Q4F5_9TELE</name>
<feature type="compositionally biased region" description="Basic and acidic residues" evidence="24">
    <location>
        <begin position="304"/>
        <end position="615"/>
    </location>
</feature>
<evidence type="ECO:0000256" key="9">
    <source>
        <dbReference type="ARBA" id="ARBA00023098"/>
    </source>
</evidence>
<keyword evidence="4" id="KW-0808">Transferase</keyword>
<evidence type="ECO:0000256" key="16">
    <source>
        <dbReference type="ARBA" id="ARBA00041896"/>
    </source>
</evidence>
<evidence type="ECO:0000256" key="21">
    <source>
        <dbReference type="ARBA" id="ARBA00048050"/>
    </source>
</evidence>
<comment type="function">
    <text evidence="20">Transfers the sialyl group (N-acetyl-alpha-neuraminyl or NeuAc) from CMP-NeuAc to the non-reducing terminal galactose (Gal) of glycosphingolipids forming gangliosides (important molecules involved in the regulation of multiple cellular processes, including cell proliferation and differentiation, apoptosis, embryogenesis, development, and oncogenesis). Mainly involved in the biosynthesis of ganglioside GM3 but can also use different glycolipids as substrate acceptors such as D-galactosylceramide (GalCer), asialo-GM2 (GA2) and asialo-GM1 (GA1), although less preferentially than beta-D-Gal-(1-&gt;4)-beta-D-Glc-(1&lt;-&gt;1)-Cer (LacCer).</text>
</comment>
<comment type="similarity">
    <text evidence="2">Belongs to the glycosyltransferase 29 family.</text>
</comment>
<evidence type="ECO:0000313" key="27">
    <source>
        <dbReference type="Proteomes" id="UP001274896"/>
    </source>
</evidence>
<evidence type="ECO:0000256" key="4">
    <source>
        <dbReference type="ARBA" id="ARBA00022679"/>
    </source>
</evidence>
<comment type="catalytic activity">
    <reaction evidence="19">
        <text>a beta-D-Gal-(1-&gt;4)-beta-D-Glc-(1&lt;-&gt;1)-Cer(d18:1(4E)) + CMP-N-acetyl-beta-neuraminate = a ganglioside GM3 (d18:1(4E)) + CMP + H(+)</text>
        <dbReference type="Rhea" id="RHEA:18417"/>
        <dbReference type="ChEBI" id="CHEBI:15378"/>
        <dbReference type="ChEBI" id="CHEBI:17950"/>
        <dbReference type="ChEBI" id="CHEBI:57812"/>
        <dbReference type="ChEBI" id="CHEBI:60065"/>
        <dbReference type="ChEBI" id="CHEBI:60377"/>
        <dbReference type="EC" id="2.4.3.9"/>
    </reaction>
    <physiologicalReaction direction="left-to-right" evidence="19">
        <dbReference type="Rhea" id="RHEA:18418"/>
    </physiologicalReaction>
</comment>
<evidence type="ECO:0000256" key="8">
    <source>
        <dbReference type="ARBA" id="ARBA00023034"/>
    </source>
</evidence>
<evidence type="ECO:0000256" key="1">
    <source>
        <dbReference type="ARBA" id="ARBA00004323"/>
    </source>
</evidence>
<dbReference type="GO" id="GO:0000139">
    <property type="term" value="C:Golgi membrane"/>
    <property type="evidence" value="ECO:0007669"/>
    <property type="project" value="UniProtKB-SubCell"/>
</dbReference>
<comment type="caution">
    <text evidence="26">The sequence shown here is derived from an EMBL/GenBank/DDBJ whole genome shotgun (WGS) entry which is preliminary data.</text>
</comment>
<evidence type="ECO:0000256" key="10">
    <source>
        <dbReference type="ARBA" id="ARBA00023136"/>
    </source>
</evidence>
<evidence type="ECO:0000256" key="25">
    <source>
        <dbReference type="SAM" id="Phobius"/>
    </source>
</evidence>
<keyword evidence="5 25" id="KW-0812">Transmembrane</keyword>
<feature type="transmembrane region" description="Helical" evidence="25">
    <location>
        <begin position="105"/>
        <end position="122"/>
    </location>
</feature>
<protein>
    <recommendedName>
        <fullName evidence="14">Lactosylceramide alpha-2,3-sialyltransferase</fullName>
        <ecNumber evidence="13">2.4.3.9</ecNumber>
    </recommendedName>
    <alternativeName>
        <fullName evidence="15">CMP-NeuAc:lactosylceramide alpha-2,3-sialyltransferase</fullName>
    </alternativeName>
    <alternativeName>
        <fullName evidence="18">Ganglioside GM3 synthase</fullName>
    </alternativeName>
    <alternativeName>
        <fullName evidence="17">ST3Gal V</fullName>
    </alternativeName>
    <alternativeName>
        <fullName evidence="16">Sialyltransferase 9</fullName>
    </alternativeName>
</protein>
<keyword evidence="10 25" id="KW-0472">Membrane</keyword>
<dbReference type="PANTHER" id="PTHR13713:SF37">
    <property type="entry name" value="CMP-N-ACETYLNEURAMINATE-BETA-1,4-GALACTOSIDE ALPHA-2,3-SIALYLTRANSFERASE"/>
    <property type="match status" value="1"/>
</dbReference>
<keyword evidence="12" id="KW-0325">Glycoprotein</keyword>
<evidence type="ECO:0000256" key="14">
    <source>
        <dbReference type="ARBA" id="ARBA00039792"/>
    </source>
</evidence>
<evidence type="ECO:0000256" key="2">
    <source>
        <dbReference type="ARBA" id="ARBA00006003"/>
    </source>
</evidence>
<dbReference type="GO" id="GO:0006629">
    <property type="term" value="P:lipid metabolic process"/>
    <property type="evidence" value="ECO:0007669"/>
    <property type="project" value="UniProtKB-KW"/>
</dbReference>
<evidence type="ECO:0000256" key="12">
    <source>
        <dbReference type="ARBA" id="ARBA00023180"/>
    </source>
</evidence>
<dbReference type="InterPro" id="IPR001675">
    <property type="entry name" value="Glyco_trans_29"/>
</dbReference>
<evidence type="ECO:0000256" key="6">
    <source>
        <dbReference type="ARBA" id="ARBA00022968"/>
    </source>
</evidence>
<organism evidence="26 27">
    <name type="scientific">Hemibagrus guttatus</name>
    <dbReference type="NCBI Taxonomy" id="175788"/>
    <lineage>
        <taxon>Eukaryota</taxon>
        <taxon>Metazoa</taxon>
        <taxon>Chordata</taxon>
        <taxon>Craniata</taxon>
        <taxon>Vertebrata</taxon>
        <taxon>Euteleostomi</taxon>
        <taxon>Actinopterygii</taxon>
        <taxon>Neopterygii</taxon>
        <taxon>Teleostei</taxon>
        <taxon>Ostariophysi</taxon>
        <taxon>Siluriformes</taxon>
        <taxon>Bagridae</taxon>
        <taxon>Hemibagrus</taxon>
    </lineage>
</organism>
<dbReference type="InterPro" id="IPR051142">
    <property type="entry name" value="Glycosyltransferase_29"/>
</dbReference>
<dbReference type="AlphaFoldDB" id="A0AAE0Q4F5"/>
<comment type="catalytic activity">
    <reaction evidence="23">
        <text>ganglioside GA1 (d18:1(4E)/18:0) + CMP-N-acetyl-beta-neuraminate = ganglioside GM1 (d18:1(4E)/18:0) + CMP + H(+)</text>
        <dbReference type="Rhea" id="RHEA:41784"/>
        <dbReference type="ChEBI" id="CHEBI:15378"/>
        <dbReference type="ChEBI" id="CHEBI:57812"/>
        <dbReference type="ChEBI" id="CHEBI:60377"/>
        <dbReference type="ChEBI" id="CHEBI:73110"/>
        <dbReference type="ChEBI" id="CHEBI:78484"/>
    </reaction>
    <physiologicalReaction direction="left-to-right" evidence="23">
        <dbReference type="Rhea" id="RHEA:41785"/>
    </physiologicalReaction>
</comment>
<evidence type="ECO:0000256" key="18">
    <source>
        <dbReference type="ARBA" id="ARBA00042545"/>
    </source>
</evidence>
<dbReference type="InterPro" id="IPR038578">
    <property type="entry name" value="GT29-like_sf"/>
</dbReference>
<dbReference type="Pfam" id="PF00777">
    <property type="entry name" value="Glyco_transf_29"/>
    <property type="match status" value="1"/>
</dbReference>
<keyword evidence="3" id="KW-0328">Glycosyltransferase</keyword>
<evidence type="ECO:0000313" key="26">
    <source>
        <dbReference type="EMBL" id="KAK3513382.1"/>
    </source>
</evidence>
<evidence type="ECO:0000256" key="3">
    <source>
        <dbReference type="ARBA" id="ARBA00022676"/>
    </source>
</evidence>
<comment type="subcellular location">
    <subcellularLocation>
        <location evidence="1">Golgi apparatus membrane</location>
        <topology evidence="1">Single-pass type II membrane protein</topology>
    </subcellularLocation>
</comment>
<feature type="region of interest" description="Disordered" evidence="24">
    <location>
        <begin position="282"/>
        <end position="615"/>
    </location>
</feature>
<dbReference type="Gene3D" id="3.90.1480.20">
    <property type="entry name" value="Glycosyl transferase family 29"/>
    <property type="match status" value="1"/>
</dbReference>
<dbReference type="Proteomes" id="UP001274896">
    <property type="component" value="Unassembled WGS sequence"/>
</dbReference>
<keyword evidence="7 25" id="KW-1133">Transmembrane helix</keyword>
<dbReference type="FunFam" id="3.90.1480.20:FF:000006">
    <property type="entry name" value="ST3 beta-galactoside alpha-2,3-sialyltransferase 5"/>
    <property type="match status" value="1"/>
</dbReference>
<keyword evidence="8" id="KW-0333">Golgi apparatus</keyword>
<evidence type="ECO:0000256" key="7">
    <source>
        <dbReference type="ARBA" id="ARBA00022989"/>
    </source>
</evidence>
<evidence type="ECO:0000256" key="19">
    <source>
        <dbReference type="ARBA" id="ARBA00043651"/>
    </source>
</evidence>
<proteinExistence type="inferred from homology"/>
<evidence type="ECO:0000256" key="23">
    <source>
        <dbReference type="ARBA" id="ARBA00049539"/>
    </source>
</evidence>
<comment type="catalytic activity">
    <reaction evidence="21">
        <text>a beta-D-Gal-(1&lt;-&gt;1')-ceramide + CMP-N-acetyl-beta-neuraminate = N-acetyl-alpha-neuraminosyl-(2-&gt;3)-beta-D-galactosyl-(1&lt;-&gt;1')-ceramide + CMP + H(+)</text>
        <dbReference type="Rhea" id="RHEA:41780"/>
        <dbReference type="ChEBI" id="CHEBI:15378"/>
        <dbReference type="ChEBI" id="CHEBI:57812"/>
        <dbReference type="ChEBI" id="CHEBI:60377"/>
        <dbReference type="ChEBI" id="CHEBI:82643"/>
        <dbReference type="ChEBI" id="CHEBI:143593"/>
    </reaction>
    <physiologicalReaction direction="left-to-right" evidence="21">
        <dbReference type="Rhea" id="RHEA:41781"/>
    </physiologicalReaction>
</comment>
<dbReference type="EMBL" id="JAUCMX010000022">
    <property type="protein sequence ID" value="KAK3513382.1"/>
    <property type="molecule type" value="Genomic_DNA"/>
</dbReference>
<dbReference type="GO" id="GO:0047291">
    <property type="term" value="F:lactosylceramide alpha-2,3-sialyltransferase activity"/>
    <property type="evidence" value="ECO:0007669"/>
    <property type="project" value="UniProtKB-EC"/>
</dbReference>
<dbReference type="PANTHER" id="PTHR13713">
    <property type="entry name" value="SIALYLTRANSFERASE"/>
    <property type="match status" value="1"/>
</dbReference>
<evidence type="ECO:0000256" key="22">
    <source>
        <dbReference type="ARBA" id="ARBA00048805"/>
    </source>
</evidence>
<accession>A0AAE0Q4F5</accession>
<comment type="catalytic activity">
    <reaction evidence="22">
        <text>ganglioside GA2 (d18:1(4E)/18:0) + CMP-N-acetyl-beta-neuraminate = ganglioside GM2 (d18:1(4E)/18:0) + CMP + H(+)</text>
        <dbReference type="Rhea" id="RHEA:41776"/>
        <dbReference type="ChEBI" id="CHEBI:15378"/>
        <dbReference type="ChEBI" id="CHEBI:57812"/>
        <dbReference type="ChEBI" id="CHEBI:60377"/>
        <dbReference type="ChEBI" id="CHEBI:78485"/>
        <dbReference type="ChEBI" id="CHEBI:78486"/>
    </reaction>
    <physiologicalReaction direction="left-to-right" evidence="22">
        <dbReference type="Rhea" id="RHEA:41777"/>
    </physiologicalReaction>
</comment>
<dbReference type="EC" id="2.4.3.9" evidence="13"/>
<sequence>MGGHLASMDFRVIFKAFWSVMGQDLLEVLRASINEGRLPPSSRRAVLTLLPKKGDQTDLRNWCPVYLLCTDCKVLSKALATRLGKAMQQMVSCKFLRIMKYTHKLLFALCPMLVLVFIYYSSGKLHLHLWGHKSHVAVVGSSVSLKIPKAKVIPKVTTGLNAAETSGAIDFIRTFHVIEPEMVDIVSKGQVVDQAFDNQGFLLTLDAKLPVELVHQYGNLSTGSCRPGYAAAKMTAIFPKFIKPAPMFLDRNFKRLSKLFNFLPPFGLKTQEVTALRAPYVSQRHERHEGQRHEGQRSQRHQRHESQRSQRHEGQRHEGQRSQRHESQRHESQRHESQRHEGQRHEGQRHEGQRHEGQRGQRHEGQRRQRHEGQRSQRHEGQRSQRHEGQRSQKHERHEGQRHESQRHESQRHESQRHEGQRSQRHESQRHESQRHEGQRHEGQRHEGQRGQRHEGQRSQRHERHEGQRHESQRSQRHEGQRHEGQRHEGQRHEGQRSQRHEGQRSQRHERHEGQRHESQRSQRHEGQRHEGQRHEGQRHEGQRSQRHEGQRSQRHEGQRSQRHERHEGQRHESQRSQRHEGQRHEGQRHEGQRSQRHEGQRHEGQRHEGQRHEERIIDTILTATKTYGLSPELNRLSCKRCIIVGNGGILANKSLGSRIDEYDIVVRLNEAPVSGYTRDVGTKTTMRITYPEGAFQKPERYEKDSLFVFSAFKPLDFKWLRHMIFREKLQVTEGFWKSVAQFVPREPSEMRILNPYFIQEAAFQFIGLPMNNGLMGKGNIPTLGTVAITMALHNCDEVAVAGFGYDMNTPHAPLHYYETVKMSAIKESWTHNISKEKEFLQKLVKANVITDLTKGI</sequence>
<keyword evidence="9" id="KW-0443">Lipid metabolism</keyword>
<reference evidence="26" key="1">
    <citation type="submission" date="2023-06" db="EMBL/GenBank/DDBJ databases">
        <title>Male Hemibagrus guttatus genome.</title>
        <authorList>
            <person name="Bian C."/>
        </authorList>
    </citation>
    <scope>NUCLEOTIDE SEQUENCE</scope>
    <source>
        <strain evidence="26">Male_cb2023</strain>
        <tissue evidence="26">Muscle</tissue>
    </source>
</reference>
<evidence type="ECO:0000256" key="24">
    <source>
        <dbReference type="SAM" id="MobiDB-lite"/>
    </source>
</evidence>
<keyword evidence="11" id="KW-1015">Disulfide bond</keyword>
<evidence type="ECO:0000256" key="17">
    <source>
        <dbReference type="ARBA" id="ARBA00041976"/>
    </source>
</evidence>